<dbReference type="EMBL" id="JAXIOK010000003">
    <property type="protein sequence ID" value="KAK4776148.1"/>
    <property type="molecule type" value="Genomic_DNA"/>
</dbReference>
<keyword evidence="3" id="KW-1185">Reference proteome</keyword>
<organism evidence="2 3">
    <name type="scientific">Trapa incisa</name>
    <dbReference type="NCBI Taxonomy" id="236973"/>
    <lineage>
        <taxon>Eukaryota</taxon>
        <taxon>Viridiplantae</taxon>
        <taxon>Streptophyta</taxon>
        <taxon>Embryophyta</taxon>
        <taxon>Tracheophyta</taxon>
        <taxon>Spermatophyta</taxon>
        <taxon>Magnoliopsida</taxon>
        <taxon>eudicotyledons</taxon>
        <taxon>Gunneridae</taxon>
        <taxon>Pentapetalae</taxon>
        <taxon>rosids</taxon>
        <taxon>malvids</taxon>
        <taxon>Myrtales</taxon>
        <taxon>Lythraceae</taxon>
        <taxon>Trapa</taxon>
    </lineage>
</organism>
<name>A0AAN7QUW9_9MYRT</name>
<reference evidence="2 3" key="1">
    <citation type="journal article" date="2023" name="Hortic Res">
        <title>Pangenome of water caltrop reveals structural variations and asymmetric subgenome divergence after allopolyploidization.</title>
        <authorList>
            <person name="Zhang X."/>
            <person name="Chen Y."/>
            <person name="Wang L."/>
            <person name="Yuan Y."/>
            <person name="Fang M."/>
            <person name="Shi L."/>
            <person name="Lu R."/>
            <person name="Comes H.P."/>
            <person name="Ma Y."/>
            <person name="Chen Y."/>
            <person name="Huang G."/>
            <person name="Zhou Y."/>
            <person name="Zheng Z."/>
            <person name="Qiu Y."/>
        </authorList>
    </citation>
    <scope>NUCLEOTIDE SEQUENCE [LARGE SCALE GENOMIC DNA]</scope>
    <source>
        <tissue evidence="2">Roots</tissue>
    </source>
</reference>
<dbReference type="InterPro" id="IPR023393">
    <property type="entry name" value="START-like_dom_sf"/>
</dbReference>
<dbReference type="Gene3D" id="3.30.530.20">
    <property type="match status" value="1"/>
</dbReference>
<feature type="compositionally biased region" description="Basic and acidic residues" evidence="1">
    <location>
        <begin position="564"/>
        <end position="574"/>
    </location>
</feature>
<feature type="region of interest" description="Disordered" evidence="1">
    <location>
        <begin position="532"/>
        <end position="574"/>
    </location>
</feature>
<dbReference type="SUPFAM" id="SSF55961">
    <property type="entry name" value="Bet v1-like"/>
    <property type="match status" value="1"/>
</dbReference>
<evidence type="ECO:0000313" key="3">
    <source>
        <dbReference type="Proteomes" id="UP001345219"/>
    </source>
</evidence>
<accession>A0AAN7QUW9</accession>
<evidence type="ECO:0008006" key="4">
    <source>
        <dbReference type="Google" id="ProtNLM"/>
    </source>
</evidence>
<evidence type="ECO:0000313" key="2">
    <source>
        <dbReference type="EMBL" id="KAK4776148.1"/>
    </source>
</evidence>
<feature type="region of interest" description="Disordered" evidence="1">
    <location>
        <begin position="447"/>
        <end position="468"/>
    </location>
</feature>
<proteinExistence type="predicted"/>
<feature type="compositionally biased region" description="Basic and acidic residues" evidence="1">
    <location>
        <begin position="455"/>
        <end position="465"/>
    </location>
</feature>
<evidence type="ECO:0000256" key="1">
    <source>
        <dbReference type="SAM" id="MobiDB-lite"/>
    </source>
</evidence>
<sequence>MDTSGRISKYRDRLDKTLALSGLTNPESLESLIRSHLLSTSLDGVDGYSEGLLKRRTSEVSNFLDMLRSASIKSDGPKAVEKSHPQWKLKQDNEEFRVMYREGPPGSPFHTLLVEGYVDGPMDVCLCVSWEPSLYKKWWPQYNVPAFKVVSSKRLQRIHIGEQICSVRMKVPWPLSVREALVQFFEFDYFQDDLIIVLMNTINEAESIDRSTHDYTNDMIPEANDVVRIDIVGGFALQKVTASRSYFRTIANMDLKLDFVPPSLINFISRQLIGSGFRLYQKAVASVYISDEEYRNALGDRLYGRIRDALSHTEEQNMKLEDKGPKNDTTDNLQKIHLVEVIQENPEKISCEDTNTVEVVQEGREETKEEIHVVQNEVEISSHSMIAHNATSTCEIEDVGNEESRKIERSSHGMNKRNDHISPKVEEALGILEKVIAMAREHGWNAHNRLSSSDPETKYHDKEKSTPTCERTALGDQAVTEISNQEAIERCLEELWDSSSGHSLRSKKSSNSLKEVNHNRVAPASPVENLIVPSQTDGVSPYSMEKGKVEEPHHDSNNTVPMTDEIKEDSMEEVKASGNPWMKYRLWCFHPSSR</sequence>
<dbReference type="Proteomes" id="UP001345219">
    <property type="component" value="Chromosome 18"/>
</dbReference>
<protein>
    <recommendedName>
        <fullName evidence="4">START domain-containing protein</fullName>
    </recommendedName>
</protein>
<dbReference type="PANTHER" id="PTHR34560:SF1">
    <property type="entry name" value="START DOMAIN-CONTAINING PROTEIN"/>
    <property type="match status" value="1"/>
</dbReference>
<dbReference type="PANTHER" id="PTHR34560">
    <property type="entry name" value="POLYKETIDE CYCLASE/DEHYDRASE/LIPID TRANSPORT SUPERFAMILY PROTEIN"/>
    <property type="match status" value="1"/>
</dbReference>
<comment type="caution">
    <text evidence="2">The sequence shown here is derived from an EMBL/GenBank/DDBJ whole genome shotgun (WGS) entry which is preliminary data.</text>
</comment>
<dbReference type="AlphaFoldDB" id="A0AAN7QUW9"/>
<feature type="compositionally biased region" description="Basic and acidic residues" evidence="1">
    <location>
        <begin position="545"/>
        <end position="556"/>
    </location>
</feature>
<gene>
    <name evidence="2" type="ORF">SAY87_024109</name>
</gene>